<evidence type="ECO:0000259" key="2">
    <source>
        <dbReference type="Pfam" id="PF01471"/>
    </source>
</evidence>
<dbReference type="Pfam" id="PF01471">
    <property type="entry name" value="PG_binding_1"/>
    <property type="match status" value="2"/>
</dbReference>
<evidence type="ECO:0000259" key="3">
    <source>
        <dbReference type="Pfam" id="PF26571"/>
    </source>
</evidence>
<dbReference type="AlphaFoldDB" id="A0A543KJS2"/>
<dbReference type="Proteomes" id="UP000315133">
    <property type="component" value="Unassembled WGS sequence"/>
</dbReference>
<dbReference type="InterPro" id="IPR002477">
    <property type="entry name" value="Peptidoglycan-bd-like"/>
</dbReference>
<keyword evidence="5" id="KW-1185">Reference proteome</keyword>
<dbReference type="GO" id="GO:0016787">
    <property type="term" value="F:hydrolase activity"/>
    <property type="evidence" value="ECO:0007669"/>
    <property type="project" value="UniProtKB-KW"/>
</dbReference>
<proteinExistence type="predicted"/>
<evidence type="ECO:0000313" key="5">
    <source>
        <dbReference type="Proteomes" id="UP000315133"/>
    </source>
</evidence>
<feature type="region of interest" description="Disordered" evidence="1">
    <location>
        <begin position="1"/>
        <end position="37"/>
    </location>
</feature>
<feature type="domain" description="Peptidoglycan binding-like" evidence="2">
    <location>
        <begin position="453"/>
        <end position="491"/>
    </location>
</feature>
<keyword evidence="4" id="KW-0378">Hydrolase</keyword>
<sequence>MLPALGDDPQGDGSTSSAPGTPRTGFGPNGGFGGAAAFVPVPIDPAVVPEPPTKEDLPSQVDEKGPFEQQISCDPESRPGVLAFALLVSDHYGRPNFSGARSCIDYASFHHDGRALDWPLAAGDPTDRQIADAVLVWLTADEGEMAKRFGIEYMIWNGLIYNTNSASWTYYTGNPHTDHIHFSFTWDGALMRTSWWTGVAVTEPDLGPCDVTPWQYAALHRVPRTTPCDPTAIATAPSTGIGRVRPGESGPGVRMLQEALGLDTTGVLDAKTREALIVWQEEHGIPATGVADDFSYAVALGQEVGPLPADALAVEREDWQTTDFTPYLRTTLTEGDTGEAVKVLQEALGVEADGSFGPITAKALSDWEQTDPVLKSQASRRGDGPAAVTPLTWLLLERATHPTLAIRDVELEHGSLDEQADPDGELVKRATMEGRSDSPYMGGAVTLLQELLGIEADGSFGPATEKAVKAVQEAAGLEATGVVDGPTWAAIETVALEEGRVEGAPGTVEAMKKAKAEAEKKAKAKKEAEERRKALEEAKHRATAELAEMERAERELEERTHRAQEKARRAHEAAVARAS</sequence>
<reference evidence="4 5" key="1">
    <citation type="submission" date="2019-06" db="EMBL/GenBank/DDBJ databases">
        <title>Sequencing the genomes of 1000 actinobacteria strains.</title>
        <authorList>
            <person name="Klenk H.-P."/>
        </authorList>
    </citation>
    <scope>NUCLEOTIDE SEQUENCE [LARGE SCALE GENOMIC DNA]</scope>
    <source>
        <strain evidence="4 5">DSM 12362</strain>
    </source>
</reference>
<feature type="domain" description="Peptidoglycan binding-like" evidence="2">
    <location>
        <begin position="255"/>
        <end position="292"/>
    </location>
</feature>
<accession>A0A543KJS2</accession>
<protein>
    <submittedName>
        <fullName evidence="4">Peptidoglycan hydrolase-like protein with peptidoglycan-binding domain</fullName>
    </submittedName>
</protein>
<organism evidence="4 5">
    <name type="scientific">Ornithinimicrobium humiphilum</name>
    <dbReference type="NCBI Taxonomy" id="125288"/>
    <lineage>
        <taxon>Bacteria</taxon>
        <taxon>Bacillati</taxon>
        <taxon>Actinomycetota</taxon>
        <taxon>Actinomycetes</taxon>
        <taxon>Micrococcales</taxon>
        <taxon>Ornithinimicrobiaceae</taxon>
        <taxon>Ornithinimicrobium</taxon>
    </lineage>
</organism>
<feature type="domain" description="ARB-07466-like C-terminal" evidence="3">
    <location>
        <begin position="78"/>
        <end position="175"/>
    </location>
</feature>
<dbReference type="InterPro" id="IPR058593">
    <property type="entry name" value="ARB_07466-like_C"/>
</dbReference>
<dbReference type="InterPro" id="IPR036366">
    <property type="entry name" value="PGBDSf"/>
</dbReference>
<dbReference type="EMBL" id="VFPU01000001">
    <property type="protein sequence ID" value="TQM95330.1"/>
    <property type="molecule type" value="Genomic_DNA"/>
</dbReference>
<name>A0A543KJS2_9MICO</name>
<dbReference type="Pfam" id="PF26571">
    <property type="entry name" value="VldE"/>
    <property type="match status" value="1"/>
</dbReference>
<dbReference type="Gene3D" id="1.10.101.10">
    <property type="entry name" value="PGBD-like superfamily/PGBD"/>
    <property type="match status" value="3"/>
</dbReference>
<dbReference type="InterPro" id="IPR036365">
    <property type="entry name" value="PGBD-like_sf"/>
</dbReference>
<feature type="region of interest" description="Disordered" evidence="1">
    <location>
        <begin position="520"/>
        <end position="579"/>
    </location>
</feature>
<evidence type="ECO:0000313" key="4">
    <source>
        <dbReference type="EMBL" id="TQM95330.1"/>
    </source>
</evidence>
<evidence type="ECO:0000256" key="1">
    <source>
        <dbReference type="SAM" id="MobiDB-lite"/>
    </source>
</evidence>
<dbReference type="SUPFAM" id="SSF47090">
    <property type="entry name" value="PGBD-like"/>
    <property type="match status" value="2"/>
</dbReference>
<gene>
    <name evidence="4" type="ORF">FB476_0169</name>
</gene>
<comment type="caution">
    <text evidence="4">The sequence shown here is derived from an EMBL/GenBank/DDBJ whole genome shotgun (WGS) entry which is preliminary data.</text>
</comment>